<protein>
    <submittedName>
        <fullName evidence="2">Uncharacterized protein</fullName>
    </submittedName>
</protein>
<reference evidence="2" key="1">
    <citation type="submission" date="2019-10" db="EMBL/GenBank/DDBJ databases">
        <authorList>
            <person name="Soares A.E.R."/>
            <person name="Aleixo A."/>
            <person name="Schneider P."/>
            <person name="Miyaki C.Y."/>
            <person name="Schneider M.P."/>
            <person name="Mello C."/>
            <person name="Vasconcelos A.T.R."/>
        </authorList>
    </citation>
    <scope>NUCLEOTIDE SEQUENCE</scope>
    <source>
        <tissue evidence="2">Muscle</tissue>
    </source>
</reference>
<organism evidence="2 3">
    <name type="scientific">Willisornis vidua</name>
    <name type="common">Xingu scale-backed antbird</name>
    <dbReference type="NCBI Taxonomy" id="1566151"/>
    <lineage>
        <taxon>Eukaryota</taxon>
        <taxon>Metazoa</taxon>
        <taxon>Chordata</taxon>
        <taxon>Craniata</taxon>
        <taxon>Vertebrata</taxon>
        <taxon>Euteleostomi</taxon>
        <taxon>Archelosauria</taxon>
        <taxon>Archosauria</taxon>
        <taxon>Dinosauria</taxon>
        <taxon>Saurischia</taxon>
        <taxon>Theropoda</taxon>
        <taxon>Coelurosauria</taxon>
        <taxon>Aves</taxon>
        <taxon>Neognathae</taxon>
        <taxon>Neoaves</taxon>
        <taxon>Telluraves</taxon>
        <taxon>Australaves</taxon>
        <taxon>Passeriformes</taxon>
        <taxon>Thamnophilidae</taxon>
        <taxon>Willisornis</taxon>
    </lineage>
</organism>
<comment type="caution">
    <text evidence="2">The sequence shown here is derived from an EMBL/GenBank/DDBJ whole genome shotgun (WGS) entry which is preliminary data.</text>
</comment>
<name>A0ABQ9D437_9PASS</name>
<dbReference type="Proteomes" id="UP001145742">
    <property type="component" value="Unassembled WGS sequence"/>
</dbReference>
<evidence type="ECO:0000313" key="2">
    <source>
        <dbReference type="EMBL" id="KAJ7411577.1"/>
    </source>
</evidence>
<proteinExistence type="predicted"/>
<dbReference type="EMBL" id="WHWB01034312">
    <property type="protein sequence ID" value="KAJ7411577.1"/>
    <property type="molecule type" value="Genomic_DNA"/>
</dbReference>
<gene>
    <name evidence="2" type="ORF">WISP_102327</name>
</gene>
<accession>A0ABQ9D437</accession>
<evidence type="ECO:0000313" key="3">
    <source>
        <dbReference type="Proteomes" id="UP001145742"/>
    </source>
</evidence>
<evidence type="ECO:0000256" key="1">
    <source>
        <dbReference type="SAM" id="MobiDB-lite"/>
    </source>
</evidence>
<sequence>MFYISLTTVLTTAFSYKHFFKKCEQVNDLLCLMAEFKVERLRSIRESEREIDWWSCTLSTPKEVQQETVKPYPSCYQADGANRMDEVEWKQVPDRRGKRSASQPPSSLPRVPLKNRYEVLEPEGQVDNSQEEDLSVAPCLPDGLQLQS</sequence>
<feature type="region of interest" description="Disordered" evidence="1">
    <location>
        <begin position="91"/>
        <end position="148"/>
    </location>
</feature>
<keyword evidence="3" id="KW-1185">Reference proteome</keyword>